<organism evidence="1 2">
    <name type="scientific">Sphingobacterium puteale</name>
    <dbReference type="NCBI Taxonomy" id="2420510"/>
    <lineage>
        <taxon>Bacteria</taxon>
        <taxon>Pseudomonadati</taxon>
        <taxon>Bacteroidota</taxon>
        <taxon>Sphingobacteriia</taxon>
        <taxon>Sphingobacteriales</taxon>
        <taxon>Sphingobacteriaceae</taxon>
        <taxon>Sphingobacterium</taxon>
    </lineage>
</organism>
<dbReference type="Proteomes" id="UP000282423">
    <property type="component" value="Unassembled WGS sequence"/>
</dbReference>
<protein>
    <submittedName>
        <fullName evidence="1">Uncharacterized protein</fullName>
    </submittedName>
</protein>
<comment type="caution">
    <text evidence="1">The sequence shown here is derived from an EMBL/GenBank/DDBJ whole genome shotgun (WGS) entry which is preliminary data.</text>
</comment>
<evidence type="ECO:0000313" key="2">
    <source>
        <dbReference type="Proteomes" id="UP000282423"/>
    </source>
</evidence>
<sequence length="73" mass="8535">MANPYIDINAINNSIISLAFSQLFREGRIEPEVKKWAEAAISREAVFLDFWEEDQALRKERVNQLLNDLRKAK</sequence>
<dbReference type="EMBL" id="RBWS01000011">
    <property type="protein sequence ID" value="RKO70762.1"/>
    <property type="molecule type" value="Genomic_DNA"/>
</dbReference>
<gene>
    <name evidence="1" type="ORF">D7322_15960</name>
</gene>
<dbReference type="AlphaFoldDB" id="A0A420VWR9"/>
<evidence type="ECO:0000313" key="1">
    <source>
        <dbReference type="EMBL" id="RKO70762.1"/>
    </source>
</evidence>
<proteinExistence type="predicted"/>
<name>A0A420VWR9_9SPHI</name>
<reference evidence="1 2" key="1">
    <citation type="submission" date="2018-10" db="EMBL/GenBank/DDBJ databases">
        <title>Sphingobacterium sp. M05W1-28.</title>
        <authorList>
            <person name="Cai H."/>
        </authorList>
    </citation>
    <scope>NUCLEOTIDE SEQUENCE [LARGE SCALE GENOMIC DNA]</scope>
    <source>
        <strain evidence="1 2">M05W1-28</strain>
    </source>
</reference>
<keyword evidence="2" id="KW-1185">Reference proteome</keyword>
<accession>A0A420VWR9</accession>